<organism evidence="10 11">
    <name type="scientific">Ambrosia artemisiifolia</name>
    <name type="common">Common ragweed</name>
    <dbReference type="NCBI Taxonomy" id="4212"/>
    <lineage>
        <taxon>Eukaryota</taxon>
        <taxon>Viridiplantae</taxon>
        <taxon>Streptophyta</taxon>
        <taxon>Embryophyta</taxon>
        <taxon>Tracheophyta</taxon>
        <taxon>Spermatophyta</taxon>
        <taxon>Magnoliopsida</taxon>
        <taxon>eudicotyledons</taxon>
        <taxon>Gunneridae</taxon>
        <taxon>Pentapetalae</taxon>
        <taxon>asterids</taxon>
        <taxon>campanulids</taxon>
        <taxon>Asterales</taxon>
        <taxon>Asteraceae</taxon>
        <taxon>Asteroideae</taxon>
        <taxon>Heliantheae alliance</taxon>
        <taxon>Heliantheae</taxon>
        <taxon>Ambrosia</taxon>
    </lineage>
</organism>
<dbReference type="InterPro" id="IPR032675">
    <property type="entry name" value="LRR_dom_sf"/>
</dbReference>
<dbReference type="InterPro" id="IPR001245">
    <property type="entry name" value="Ser-Thr/Tyr_kinase_cat_dom"/>
</dbReference>
<dbReference type="FunFam" id="3.80.10.10:FF:000415">
    <property type="entry name" value="Inactive LRR receptor-like serine/threonine-protein kinase BIR2"/>
    <property type="match status" value="1"/>
</dbReference>
<dbReference type="GO" id="GO:0016020">
    <property type="term" value="C:membrane"/>
    <property type="evidence" value="ECO:0007669"/>
    <property type="project" value="UniProtKB-SubCell"/>
</dbReference>
<dbReference type="InterPro" id="IPR011009">
    <property type="entry name" value="Kinase-like_dom_sf"/>
</dbReference>
<evidence type="ECO:0000256" key="3">
    <source>
        <dbReference type="ARBA" id="ARBA00022692"/>
    </source>
</evidence>
<dbReference type="Pfam" id="PF07714">
    <property type="entry name" value="PK_Tyr_Ser-Thr"/>
    <property type="match status" value="1"/>
</dbReference>
<keyword evidence="6 7" id="KW-0472">Membrane</keyword>
<dbReference type="SUPFAM" id="SSF52058">
    <property type="entry name" value="L domain-like"/>
    <property type="match status" value="1"/>
</dbReference>
<evidence type="ECO:0000259" key="9">
    <source>
        <dbReference type="PROSITE" id="PS50011"/>
    </source>
</evidence>
<keyword evidence="4" id="KW-0677">Repeat</keyword>
<dbReference type="Gene3D" id="3.80.10.10">
    <property type="entry name" value="Ribonuclease Inhibitor"/>
    <property type="match status" value="1"/>
</dbReference>
<evidence type="ECO:0000313" key="11">
    <source>
        <dbReference type="Proteomes" id="UP001206925"/>
    </source>
</evidence>
<keyword evidence="8" id="KW-0732">Signal</keyword>
<dbReference type="Pfam" id="PF08263">
    <property type="entry name" value="LRRNT_2"/>
    <property type="match status" value="1"/>
</dbReference>
<feature type="transmembrane region" description="Helical" evidence="7">
    <location>
        <begin position="228"/>
        <end position="253"/>
    </location>
</feature>
<dbReference type="InterPro" id="IPR013210">
    <property type="entry name" value="LRR_N_plant-typ"/>
</dbReference>
<evidence type="ECO:0000313" key="10">
    <source>
        <dbReference type="EMBL" id="KAI7757086.1"/>
    </source>
</evidence>
<feature type="chain" id="PRO_5042237996" description="Protein kinase domain-containing protein" evidence="8">
    <location>
        <begin position="34"/>
        <end position="577"/>
    </location>
</feature>
<comment type="caution">
    <text evidence="10">The sequence shown here is derived from an EMBL/GenBank/DDBJ whole genome shotgun (WGS) entry which is preliminary data.</text>
</comment>
<sequence>MTMNNTKPIPISSTIFSITLLLILSIQLPSVIAEDDVKCLQGIKTSLNDPRSEISTWNFSNSSKGFICSFSGVTCWNDQENRLISLTLRGLGLAGSVPQDIKFCESLQNLDLSGNNLTGSVPSEICSWLPYLVNLDLSNNGFTGEIPASLGNCSFLNSIVLSGNKLSGAIPVELSSLGRLTKFSVANNDLSGSIPSSFSKFDASDFDGNSGLCGKPVGNCGGLSKKNLTIIVAAGVLGAVGSLLLGFAMWWWCYSKSSRKRGSGVDIDDDSSSWVDKVRAYKLVQVSLFQQPLVKVRLVDLMIATNNFSRENVIVSTQTGTTYRADLSDGSTLAVKRLNICKLHERQFRVEMNKLGQLRHPNLTPLLGYCIAEDEKLLVYKYMSNGTLSSVLHKNGNLLDWPTRFRIAVSAARGLAWLHHGCRPAILLQNVSSDVIYLDEDYNARIVDFGLARLLTSSSDQSNEISFANGGLGQRPLKPAAAEEGFKGNLVNWVNQLSTSGRITDAIDKNLLGTGHDDEIIQVLQIAGNCVVSQPRSRWSMYRVSEALNNIAQEPGVSQHYDEFPLLFDLKDTDDIA</sequence>
<dbReference type="EMBL" id="JAMZMK010000185">
    <property type="protein sequence ID" value="KAI7757086.1"/>
    <property type="molecule type" value="Genomic_DNA"/>
</dbReference>
<evidence type="ECO:0000256" key="2">
    <source>
        <dbReference type="ARBA" id="ARBA00022614"/>
    </source>
</evidence>
<dbReference type="SUPFAM" id="SSF56112">
    <property type="entry name" value="Protein kinase-like (PK-like)"/>
    <property type="match status" value="1"/>
</dbReference>
<keyword evidence="2" id="KW-0433">Leucine-rich repeat</keyword>
<keyword evidence="5 7" id="KW-1133">Transmembrane helix</keyword>
<proteinExistence type="predicted"/>
<dbReference type="InterPro" id="IPR046959">
    <property type="entry name" value="PRK1-6/SRF4-like"/>
</dbReference>
<evidence type="ECO:0000256" key="6">
    <source>
        <dbReference type="ARBA" id="ARBA00023136"/>
    </source>
</evidence>
<gene>
    <name evidence="10" type="ORF">M8C21_028486</name>
</gene>
<dbReference type="Gene3D" id="3.30.200.20">
    <property type="entry name" value="Phosphorylase Kinase, domain 1"/>
    <property type="match status" value="1"/>
</dbReference>
<dbReference type="Gene3D" id="1.10.510.10">
    <property type="entry name" value="Transferase(Phosphotransferase) domain 1"/>
    <property type="match status" value="2"/>
</dbReference>
<dbReference type="GO" id="GO:0004672">
    <property type="term" value="F:protein kinase activity"/>
    <property type="evidence" value="ECO:0007669"/>
    <property type="project" value="InterPro"/>
</dbReference>
<accession>A0AAD5DE62</accession>
<dbReference type="InterPro" id="IPR001611">
    <property type="entry name" value="Leu-rich_rpt"/>
</dbReference>
<name>A0AAD5DE62_AMBAR</name>
<feature type="signal peptide" evidence="8">
    <location>
        <begin position="1"/>
        <end position="33"/>
    </location>
</feature>
<evidence type="ECO:0000256" key="5">
    <source>
        <dbReference type="ARBA" id="ARBA00022989"/>
    </source>
</evidence>
<dbReference type="PANTHER" id="PTHR48007">
    <property type="entry name" value="LEUCINE-RICH REPEAT RECEPTOR-LIKE PROTEIN KINASE PXC1"/>
    <property type="match status" value="1"/>
</dbReference>
<evidence type="ECO:0000256" key="4">
    <source>
        <dbReference type="ARBA" id="ARBA00022737"/>
    </source>
</evidence>
<evidence type="ECO:0000256" key="8">
    <source>
        <dbReference type="SAM" id="SignalP"/>
    </source>
</evidence>
<dbReference type="GO" id="GO:0005524">
    <property type="term" value="F:ATP binding"/>
    <property type="evidence" value="ECO:0007669"/>
    <property type="project" value="InterPro"/>
</dbReference>
<dbReference type="InterPro" id="IPR000719">
    <property type="entry name" value="Prot_kinase_dom"/>
</dbReference>
<dbReference type="PANTHER" id="PTHR48007:SF86">
    <property type="entry name" value="(WILD MALAYSIAN BANANA) HYPOTHETICAL PROTEIN"/>
    <property type="match status" value="1"/>
</dbReference>
<comment type="subcellular location">
    <subcellularLocation>
        <location evidence="1">Membrane</location>
    </subcellularLocation>
</comment>
<evidence type="ECO:0000256" key="1">
    <source>
        <dbReference type="ARBA" id="ARBA00004370"/>
    </source>
</evidence>
<keyword evidence="3 7" id="KW-0812">Transmembrane</keyword>
<dbReference type="Proteomes" id="UP001206925">
    <property type="component" value="Unassembled WGS sequence"/>
</dbReference>
<dbReference type="PROSITE" id="PS50011">
    <property type="entry name" value="PROTEIN_KINASE_DOM"/>
    <property type="match status" value="1"/>
</dbReference>
<keyword evidence="11" id="KW-1185">Reference proteome</keyword>
<feature type="domain" description="Protein kinase" evidence="9">
    <location>
        <begin position="308"/>
        <end position="577"/>
    </location>
</feature>
<dbReference type="Pfam" id="PF00560">
    <property type="entry name" value="LRR_1"/>
    <property type="match status" value="3"/>
</dbReference>
<protein>
    <recommendedName>
        <fullName evidence="9">Protein kinase domain-containing protein</fullName>
    </recommendedName>
</protein>
<reference evidence="10" key="1">
    <citation type="submission" date="2022-06" db="EMBL/GenBank/DDBJ databases">
        <title>Uncovering the hologenomic basis of an extraordinary plant invasion.</title>
        <authorList>
            <person name="Bieker V.C."/>
            <person name="Martin M.D."/>
            <person name="Gilbert T."/>
            <person name="Hodgins K."/>
            <person name="Battlay P."/>
            <person name="Petersen B."/>
            <person name="Wilson J."/>
        </authorList>
    </citation>
    <scope>NUCLEOTIDE SEQUENCE</scope>
    <source>
        <strain evidence="10">AA19_3_7</strain>
        <tissue evidence="10">Leaf</tissue>
    </source>
</reference>
<dbReference type="AlphaFoldDB" id="A0AAD5DE62"/>
<evidence type="ECO:0000256" key="7">
    <source>
        <dbReference type="SAM" id="Phobius"/>
    </source>
</evidence>
<dbReference type="FunFam" id="3.30.200.20:FF:000428">
    <property type="entry name" value="Inactive LRR receptor-like serine/threonine-protein kinase BIR2"/>
    <property type="match status" value="1"/>
</dbReference>